<proteinExistence type="predicted"/>
<sequence>MSPCRGCCITHYRRWPIRLGTAKCVASSVSALRADLEPPDHELFCLGRSNTHCGELIDVPEVERGHTPFHQQLEAVAEHQADAQGVSWREQMDNSSL</sequence>
<dbReference type="EMBL" id="KE525157">
    <property type="protein sequence ID" value="KFB41947.1"/>
    <property type="molecule type" value="Genomic_DNA"/>
</dbReference>
<dbReference type="EMBL" id="ATLV01017174">
    <property type="status" value="NOT_ANNOTATED_CDS"/>
    <property type="molecule type" value="Genomic_DNA"/>
</dbReference>
<evidence type="ECO:0000313" key="3">
    <source>
        <dbReference type="Proteomes" id="UP000030765"/>
    </source>
</evidence>
<protein>
    <submittedName>
        <fullName evidence="1 2">Uncharacterized protein</fullName>
    </submittedName>
</protein>
<name>A0A084VVF3_ANOSI</name>
<organism evidence="1">
    <name type="scientific">Anopheles sinensis</name>
    <name type="common">Mosquito</name>
    <dbReference type="NCBI Taxonomy" id="74873"/>
    <lineage>
        <taxon>Eukaryota</taxon>
        <taxon>Metazoa</taxon>
        <taxon>Ecdysozoa</taxon>
        <taxon>Arthropoda</taxon>
        <taxon>Hexapoda</taxon>
        <taxon>Insecta</taxon>
        <taxon>Pterygota</taxon>
        <taxon>Neoptera</taxon>
        <taxon>Endopterygota</taxon>
        <taxon>Diptera</taxon>
        <taxon>Nematocera</taxon>
        <taxon>Culicoidea</taxon>
        <taxon>Culicidae</taxon>
        <taxon>Anophelinae</taxon>
        <taxon>Anopheles</taxon>
    </lineage>
</organism>
<gene>
    <name evidence="1" type="ORF">ZHAS_00009512</name>
</gene>
<dbReference type="Proteomes" id="UP000030765">
    <property type="component" value="Unassembled WGS sequence"/>
</dbReference>
<reference evidence="1 3" key="1">
    <citation type="journal article" date="2014" name="BMC Genomics">
        <title>Genome sequence of Anopheles sinensis provides insight into genetics basis of mosquito competence for malaria parasites.</title>
        <authorList>
            <person name="Zhou D."/>
            <person name="Zhang D."/>
            <person name="Ding G."/>
            <person name="Shi L."/>
            <person name="Hou Q."/>
            <person name="Ye Y."/>
            <person name="Xu Y."/>
            <person name="Zhou H."/>
            <person name="Xiong C."/>
            <person name="Li S."/>
            <person name="Yu J."/>
            <person name="Hong S."/>
            <person name="Yu X."/>
            <person name="Zou P."/>
            <person name="Chen C."/>
            <person name="Chang X."/>
            <person name="Wang W."/>
            <person name="Lv Y."/>
            <person name="Sun Y."/>
            <person name="Ma L."/>
            <person name="Shen B."/>
            <person name="Zhu C."/>
        </authorList>
    </citation>
    <scope>NUCLEOTIDE SEQUENCE [LARGE SCALE GENOMIC DNA]</scope>
</reference>
<dbReference type="AlphaFoldDB" id="A0A084VVF3"/>
<dbReference type="VEuPathDB" id="VectorBase:ASIC009512"/>
<keyword evidence="3" id="KW-1185">Reference proteome</keyword>
<accession>A0A084VVF3</accession>
<evidence type="ECO:0000313" key="1">
    <source>
        <dbReference type="EMBL" id="KFB41947.1"/>
    </source>
</evidence>
<evidence type="ECO:0000313" key="2">
    <source>
        <dbReference type="EnsemblMetazoa" id="ASIC009512-PA"/>
    </source>
</evidence>
<dbReference type="EnsemblMetazoa" id="ASIC009512-RA">
    <property type="protein sequence ID" value="ASIC009512-PA"/>
    <property type="gene ID" value="ASIC009512"/>
</dbReference>
<reference evidence="2" key="2">
    <citation type="submission" date="2020-05" db="UniProtKB">
        <authorList>
            <consortium name="EnsemblMetazoa"/>
        </authorList>
    </citation>
    <scope>IDENTIFICATION</scope>
</reference>